<comment type="subcellular location">
    <subcellularLocation>
        <location evidence="1">Membrane</location>
        <topology evidence="1">Multi-pass membrane protein</topology>
    </subcellularLocation>
</comment>
<dbReference type="PANTHER" id="PTHR23502:SF177">
    <property type="entry name" value="MAJOR FACILITATOR SUPERFAMILY (MFS) PROFILE DOMAIN-CONTAINING PROTEIN"/>
    <property type="match status" value="1"/>
</dbReference>
<feature type="domain" description="Major facilitator superfamily (MFS) profile" evidence="7">
    <location>
        <begin position="87"/>
        <end position="511"/>
    </location>
</feature>
<evidence type="ECO:0000256" key="1">
    <source>
        <dbReference type="ARBA" id="ARBA00004141"/>
    </source>
</evidence>
<evidence type="ECO:0000256" key="3">
    <source>
        <dbReference type="ARBA" id="ARBA00022989"/>
    </source>
</evidence>
<keyword evidence="4 6" id="KW-0472">Membrane</keyword>
<feature type="transmembrane region" description="Helical" evidence="6">
    <location>
        <begin position="123"/>
        <end position="141"/>
    </location>
</feature>
<dbReference type="Proteomes" id="UP000094569">
    <property type="component" value="Unassembled WGS sequence"/>
</dbReference>
<reference evidence="8 9" key="1">
    <citation type="journal article" date="2016" name="BMC Genomics">
        <title>Comparative genomic and transcriptomic analyses of the Fuzhuan brick tea-fermentation fungus Aspergillus cristatus.</title>
        <authorList>
            <person name="Ge Y."/>
            <person name="Wang Y."/>
            <person name="Liu Y."/>
            <person name="Tan Y."/>
            <person name="Ren X."/>
            <person name="Zhang X."/>
            <person name="Hyde K.D."/>
            <person name="Liu Y."/>
            <person name="Liu Z."/>
        </authorList>
    </citation>
    <scope>NUCLEOTIDE SEQUENCE [LARGE SCALE GENOMIC DNA]</scope>
    <source>
        <strain evidence="8 9">GZAAS20.1005</strain>
    </source>
</reference>
<dbReference type="SUPFAM" id="SSF103473">
    <property type="entry name" value="MFS general substrate transporter"/>
    <property type="match status" value="1"/>
</dbReference>
<protein>
    <recommendedName>
        <fullName evidence="7">Major facilitator superfamily (MFS) profile domain-containing protein</fullName>
    </recommendedName>
</protein>
<dbReference type="FunFam" id="1.20.1250.20:FF:000318">
    <property type="entry name" value="MFS multidrug transporter, putative"/>
    <property type="match status" value="1"/>
</dbReference>
<accession>A0A1E3BLT8</accession>
<evidence type="ECO:0000256" key="2">
    <source>
        <dbReference type="ARBA" id="ARBA00022692"/>
    </source>
</evidence>
<feature type="region of interest" description="Disordered" evidence="5">
    <location>
        <begin position="1"/>
        <end position="26"/>
    </location>
</feature>
<keyword evidence="9" id="KW-1185">Reference proteome</keyword>
<evidence type="ECO:0000256" key="5">
    <source>
        <dbReference type="SAM" id="MobiDB-lite"/>
    </source>
</evidence>
<feature type="transmembrane region" description="Helical" evidence="6">
    <location>
        <begin position="421"/>
        <end position="446"/>
    </location>
</feature>
<dbReference type="EMBL" id="JXNT01000002">
    <property type="protein sequence ID" value="ODM21943.1"/>
    <property type="molecule type" value="Genomic_DNA"/>
</dbReference>
<proteinExistence type="predicted"/>
<feature type="transmembrane region" description="Helical" evidence="6">
    <location>
        <begin position="88"/>
        <end position="111"/>
    </location>
</feature>
<dbReference type="Gene3D" id="1.20.1250.20">
    <property type="entry name" value="MFS general substrate transporter like domains"/>
    <property type="match status" value="1"/>
</dbReference>
<feature type="transmembrane region" description="Helical" evidence="6">
    <location>
        <begin position="239"/>
        <end position="260"/>
    </location>
</feature>
<dbReference type="PANTHER" id="PTHR23502">
    <property type="entry name" value="MAJOR FACILITATOR SUPERFAMILY"/>
    <property type="match status" value="1"/>
</dbReference>
<feature type="transmembrane region" description="Helical" evidence="6">
    <location>
        <begin position="453"/>
        <end position="475"/>
    </location>
</feature>
<feature type="transmembrane region" description="Helical" evidence="6">
    <location>
        <begin position="184"/>
        <end position="204"/>
    </location>
</feature>
<comment type="caution">
    <text evidence="8">The sequence shown here is derived from an EMBL/GenBank/DDBJ whole genome shotgun (WGS) entry which is preliminary data.</text>
</comment>
<evidence type="ECO:0000256" key="4">
    <source>
        <dbReference type="ARBA" id="ARBA00023136"/>
    </source>
</evidence>
<dbReference type="InterPro" id="IPR011701">
    <property type="entry name" value="MFS"/>
</dbReference>
<dbReference type="AlphaFoldDB" id="A0A1E3BLT8"/>
<dbReference type="OrthoDB" id="2585655at2759"/>
<dbReference type="VEuPathDB" id="FungiDB:SI65_02787"/>
<feature type="transmembrane region" description="Helical" evidence="6">
    <location>
        <begin position="347"/>
        <end position="369"/>
    </location>
</feature>
<keyword evidence="2 6" id="KW-0812">Transmembrane</keyword>
<evidence type="ECO:0000256" key="6">
    <source>
        <dbReference type="SAM" id="Phobius"/>
    </source>
</evidence>
<feature type="transmembrane region" description="Helical" evidence="6">
    <location>
        <begin position="153"/>
        <end position="172"/>
    </location>
</feature>
<evidence type="ECO:0000313" key="9">
    <source>
        <dbReference type="Proteomes" id="UP000094569"/>
    </source>
</evidence>
<feature type="transmembrane region" description="Helical" evidence="6">
    <location>
        <begin position="305"/>
        <end position="327"/>
    </location>
</feature>
<organism evidence="8 9">
    <name type="scientific">Aspergillus cristatus</name>
    <name type="common">Chinese Fuzhuan brick tea-fermentation fungus</name>
    <name type="synonym">Eurotium cristatum</name>
    <dbReference type="NCBI Taxonomy" id="573508"/>
    <lineage>
        <taxon>Eukaryota</taxon>
        <taxon>Fungi</taxon>
        <taxon>Dikarya</taxon>
        <taxon>Ascomycota</taxon>
        <taxon>Pezizomycotina</taxon>
        <taxon>Eurotiomycetes</taxon>
        <taxon>Eurotiomycetidae</taxon>
        <taxon>Eurotiales</taxon>
        <taxon>Aspergillaceae</taxon>
        <taxon>Aspergillus</taxon>
        <taxon>Aspergillus subgen. Aspergillus</taxon>
    </lineage>
</organism>
<keyword evidence="3 6" id="KW-1133">Transmembrane helix</keyword>
<evidence type="ECO:0000313" key="8">
    <source>
        <dbReference type="EMBL" id="ODM21943.1"/>
    </source>
</evidence>
<dbReference type="InterPro" id="IPR036259">
    <property type="entry name" value="MFS_trans_sf"/>
</dbReference>
<dbReference type="GO" id="GO:0022857">
    <property type="term" value="F:transmembrane transporter activity"/>
    <property type="evidence" value="ECO:0007669"/>
    <property type="project" value="InterPro"/>
</dbReference>
<dbReference type="STRING" id="573508.A0A1E3BLT8"/>
<evidence type="ECO:0000259" key="7">
    <source>
        <dbReference type="PROSITE" id="PS50850"/>
    </source>
</evidence>
<gene>
    <name evidence="8" type="ORF">SI65_02787</name>
</gene>
<feature type="transmembrane region" description="Helical" evidence="6">
    <location>
        <begin position="390"/>
        <end position="409"/>
    </location>
</feature>
<dbReference type="GO" id="GO:0005886">
    <property type="term" value="C:plasma membrane"/>
    <property type="evidence" value="ECO:0007669"/>
    <property type="project" value="TreeGrafter"/>
</dbReference>
<name>A0A1E3BLT8_ASPCR</name>
<dbReference type="PROSITE" id="PS50850">
    <property type="entry name" value="MFS"/>
    <property type="match status" value="1"/>
</dbReference>
<dbReference type="Pfam" id="PF07690">
    <property type="entry name" value="MFS_1"/>
    <property type="match status" value="1"/>
</dbReference>
<dbReference type="InterPro" id="IPR020846">
    <property type="entry name" value="MFS_dom"/>
</dbReference>
<feature type="transmembrane region" description="Helical" evidence="6">
    <location>
        <begin position="211"/>
        <end position="233"/>
    </location>
</feature>
<sequence>MTASMEMQGRRRDDVQQPSDPVKSDEVFVESTETGIPTTYADVVSSRISKAHRDYLMERHGTLELDPIPSMDVADPYNWPGWKKLANLILVAFHALMGTFAAAGIIPAYKIISEEYGVTVQKASYLTSLQIAILGGAPLFWKPLSNRYGRRPIFLISLICSLVCNVGCAKSTDYASTAACRALQAFFISPASAIGSAVVMETYFKNERAKYMGVWTLLVTLGIPSGPFIFGFVTQRAGYVWIYWILAIINGGQFILYLFLGPETRYVGSSDDPNEPSWKREYLYIRRIDPTPFTWFEFVKPLTMVMYPCVIIPAAAYAMIFCLSNVLATVEVPELLQQKFELDSEQLGLQFLGPIIGSFIGEQIGGTMSDLWMNMRQKKIQRKPEPESRLWLSYLGYTLSVVGIIVFLVCTEKAKQGHWNIAPVIGIALGAAGNQIITTILITYAVDCYSKEAASIGVVITFVRQIWGFLGPFWFPPMFETVGVAASSGVGVALIIGVSVIPTLFLQWMGRTWRPPIDE</sequence>
<feature type="transmembrane region" description="Helical" evidence="6">
    <location>
        <begin position="481"/>
        <end position="506"/>
    </location>
</feature>